<name>A0ABP3TLR5_9FLAO</name>
<dbReference type="InterPro" id="IPR013783">
    <property type="entry name" value="Ig-like_fold"/>
</dbReference>
<evidence type="ECO:0000313" key="6">
    <source>
        <dbReference type="Proteomes" id="UP001501758"/>
    </source>
</evidence>
<organism evidence="5 6">
    <name type="scientific">Aquimarina litoralis</name>
    <dbReference type="NCBI Taxonomy" id="584605"/>
    <lineage>
        <taxon>Bacteria</taxon>
        <taxon>Pseudomonadati</taxon>
        <taxon>Bacteroidota</taxon>
        <taxon>Flavobacteriia</taxon>
        <taxon>Flavobacteriales</taxon>
        <taxon>Flavobacteriaceae</taxon>
        <taxon>Aquimarina</taxon>
    </lineage>
</organism>
<comment type="caution">
    <text evidence="5">The sequence shown here is derived from an EMBL/GenBank/DDBJ whole genome shotgun (WGS) entry which is preliminary data.</text>
</comment>
<feature type="domain" description="Pesticidal crystal protein Cry22Aa Ig-like" evidence="3">
    <location>
        <begin position="350"/>
        <end position="422"/>
    </location>
</feature>
<dbReference type="PANTHER" id="PTHR15127:SF32">
    <property type="entry name" value="HEAVYWEIGHT, ISOFORM A"/>
    <property type="match status" value="1"/>
</dbReference>
<evidence type="ECO:0000256" key="1">
    <source>
        <dbReference type="ARBA" id="ARBA00022729"/>
    </source>
</evidence>
<feature type="domain" description="Pesticidal crystal protein Cry22Aa Ig-like" evidence="3">
    <location>
        <begin position="670"/>
        <end position="742"/>
    </location>
</feature>
<keyword evidence="2" id="KW-0727">SH2 domain</keyword>
<protein>
    <recommendedName>
        <fullName evidence="7">Por secretion system C-terminal sorting domain-containing protein</fullName>
    </recommendedName>
</protein>
<accession>A0ABP3TLR5</accession>
<dbReference type="Gene3D" id="2.60.40.10">
    <property type="entry name" value="Immunoglobulins"/>
    <property type="match status" value="10"/>
</dbReference>
<evidence type="ECO:0000256" key="2">
    <source>
        <dbReference type="ARBA" id="ARBA00022999"/>
    </source>
</evidence>
<keyword evidence="1" id="KW-0732">Signal</keyword>
<feature type="domain" description="Pesticidal crystal protein Cry22Aa Ig-like" evidence="3">
    <location>
        <begin position="910"/>
        <end position="982"/>
    </location>
</feature>
<evidence type="ECO:0000259" key="4">
    <source>
        <dbReference type="Pfam" id="PF18962"/>
    </source>
</evidence>
<evidence type="ECO:0008006" key="7">
    <source>
        <dbReference type="Google" id="ProtNLM"/>
    </source>
</evidence>
<feature type="domain" description="Secretion system C-terminal sorting" evidence="4">
    <location>
        <begin position="998"/>
        <end position="1059"/>
    </location>
</feature>
<sequence length="1062" mass="109906">MVGAQDITFTFQNARNTNDGTDDFYEADVYIESSTDFKLGSGQIYFTYNIAAFGENIDNSGNFEYLQPDGSILAETYSGFPAYSSFIANDNTNSRVSASFQQGLSSGTITANNITSTPKHLFSIKIKYEDINEEPTVAFETGAVFLDQFFTACGPATFGLPDCTNNPGVQVTNDTFDSSEATPDTTAPIISLNGDAAVTVEAATTYSDAGATALDDRNGNITADIVSVNPVDTSIPGVYTVTYNVSDTAGNDAVEVTREVTVADTTVPVISLTGDAAVTVEAGSTYADAEATASDSLDGDITADIVIVNPVDTSVPGIYTVTYNVSDAAGNDAVEVTREVTVSDTTIPVISLTGDAAMTVEAGTTYSDAGATAFDSFDGDITADIVTVNPVNTAVPGVYTITYNVSDTAGNNAVEVTREVTVSDTTIPVITITGDTAMTVEAGTTYSDSGATASDSFDGDITADIVTINPVNTAIPGVYTVTYNVSDAAGNDAVEVTREVTVSDTTIPIIMLTGDAAMTVEAGTTYSDAGATAFDSLDGDITAKIVGVNPVNTNIPGVYTITYNVNDAAGNNAIQVTREVTVSDTTIPMISLTGGATITVEAGTTYSDAGATAFDSLDGDITADIVTVNPVNTTIPGVYTVTYNVSDAAGNNAIQVTREVTISDTTIPMISLTGDVAVTVEAGTTYSDAGATAFDSFDGDITADIATVNPVNTAIPGVYTITYNVSDTAGNNAVEVTREITVSDSTIPVITLLGAATVTVEIGTTYSDAGATASDSLDGDITAAIVTTNPVNTSVLGMYTITYNVNDAAGNDAVQVTREVTVVNTSVPVITLSGDATVTVEAGTTYTDTGATASDSVDGDITAAIVIINPVDTSVPGVYTITYNVTNSAGNSATEVSREVTVVDTTLPIITLIGDNPIEVAQGEIYIDAGATAFDSLDGDITADIVTVNPVDTSVEGTYTITYNVMDAAGNTAAEVIRTVNVSALLNVEENEIENLEVYPNPTSDTLFISREVEKVIIYTITGQKILETNNNSIEMSSYGSGVYLVHIFTNKGNTVKRVMKR</sequence>
<dbReference type="Proteomes" id="UP001501758">
    <property type="component" value="Unassembled WGS sequence"/>
</dbReference>
<dbReference type="InterPro" id="IPR032179">
    <property type="entry name" value="Cry22Aa_Ig-like"/>
</dbReference>
<gene>
    <name evidence="5" type="ORF">GCM10009430_02130</name>
</gene>
<reference evidence="6" key="1">
    <citation type="journal article" date="2019" name="Int. J. Syst. Evol. Microbiol.">
        <title>The Global Catalogue of Microorganisms (GCM) 10K type strain sequencing project: providing services to taxonomists for standard genome sequencing and annotation.</title>
        <authorList>
            <consortium name="The Broad Institute Genomics Platform"/>
            <consortium name="The Broad Institute Genome Sequencing Center for Infectious Disease"/>
            <person name="Wu L."/>
            <person name="Ma J."/>
        </authorList>
    </citation>
    <scope>NUCLEOTIDE SEQUENCE [LARGE SCALE GENOMIC DNA]</scope>
    <source>
        <strain evidence="6">JCM 15974</strain>
    </source>
</reference>
<evidence type="ECO:0000259" key="3">
    <source>
        <dbReference type="Pfam" id="PF16403"/>
    </source>
</evidence>
<feature type="domain" description="Pesticidal crystal protein Cry22Aa Ig-like" evidence="3">
    <location>
        <begin position="190"/>
        <end position="262"/>
    </location>
</feature>
<dbReference type="InterPro" id="IPR051846">
    <property type="entry name" value="SH2_domain_adapters"/>
</dbReference>
<dbReference type="NCBIfam" id="TIGR04183">
    <property type="entry name" value="Por_Secre_tail"/>
    <property type="match status" value="1"/>
</dbReference>
<dbReference type="Pfam" id="PF18962">
    <property type="entry name" value="Por_Secre_tail"/>
    <property type="match status" value="1"/>
</dbReference>
<dbReference type="EMBL" id="BAAAGE010000001">
    <property type="protein sequence ID" value="GAA0712071.1"/>
    <property type="molecule type" value="Genomic_DNA"/>
</dbReference>
<feature type="domain" description="Pesticidal crystal protein Cry22Aa Ig-like" evidence="3">
    <location>
        <begin position="270"/>
        <end position="342"/>
    </location>
</feature>
<feature type="domain" description="Pesticidal crystal protein Cry22Aa Ig-like" evidence="3">
    <location>
        <begin position="750"/>
        <end position="822"/>
    </location>
</feature>
<proteinExistence type="predicted"/>
<evidence type="ECO:0000313" key="5">
    <source>
        <dbReference type="EMBL" id="GAA0712071.1"/>
    </source>
</evidence>
<keyword evidence="6" id="KW-1185">Reference proteome</keyword>
<feature type="domain" description="Pesticidal crystal protein Cry22Aa Ig-like" evidence="3">
    <location>
        <begin position="830"/>
        <end position="902"/>
    </location>
</feature>
<feature type="domain" description="Pesticidal crystal protein Cry22Aa Ig-like" evidence="3">
    <location>
        <begin position="430"/>
        <end position="502"/>
    </location>
</feature>
<dbReference type="InterPro" id="IPR026444">
    <property type="entry name" value="Secre_tail"/>
</dbReference>
<dbReference type="Pfam" id="PF16403">
    <property type="entry name" value="Bact_surface_Ig-like"/>
    <property type="match status" value="10"/>
</dbReference>
<feature type="domain" description="Pesticidal crystal protein Cry22Aa Ig-like" evidence="3">
    <location>
        <begin position="590"/>
        <end position="662"/>
    </location>
</feature>
<dbReference type="PANTHER" id="PTHR15127">
    <property type="entry name" value="HEAVYWEIGHT, ISOFORM A"/>
    <property type="match status" value="1"/>
</dbReference>
<feature type="domain" description="Pesticidal crystal protein Cry22Aa Ig-like" evidence="3">
    <location>
        <begin position="510"/>
        <end position="582"/>
    </location>
</feature>